<proteinExistence type="predicted"/>
<name>A0ABZ1BTU1_9FIRM</name>
<dbReference type="InterPro" id="IPR007035">
    <property type="entry name" value="Peptidase_M55"/>
</dbReference>
<sequence>MRPAGIREEVARYAPYLLTQARAPFLPMEAYSHVRVYISVDMEGIAGTFSWAQDQGEWRPQVRRLMTLEVNAAVEGALEAGASRIVVNDSHDRMSNLDPELLHPVAELIQGSPKPLSMVQGIDEGFDAALFLGYHGGAGTAGATLDHTYSGTVEWDVRINGRAVNEAALNAGVCGYFGVPVVLVSGDDAACRQMAEWMPWARTVVVKHAVGRTAARSVHPERARAMLKEASRDALRAVEKVAPGAVPLLRFEPPVVVELTTVHTGQADAACIMPGVERTGPRTLRYTASDYLTAFSALRSMLIMARSGD</sequence>
<dbReference type="CDD" id="cd08663">
    <property type="entry name" value="DAP_dppA_1"/>
    <property type="match status" value="1"/>
</dbReference>
<evidence type="ECO:0000313" key="1">
    <source>
        <dbReference type="EMBL" id="WRP16232.1"/>
    </source>
</evidence>
<keyword evidence="2" id="KW-1185">Reference proteome</keyword>
<protein>
    <submittedName>
        <fullName evidence="1">M55 family metallopeptidase</fullName>
    </submittedName>
</protein>
<dbReference type="PIRSF" id="PIRSF015853">
    <property type="entry name" value="Pep_DppA"/>
    <property type="match status" value="1"/>
</dbReference>
<dbReference type="SUPFAM" id="SSF63992">
    <property type="entry name" value="Dipeptide transport protein"/>
    <property type="match status" value="1"/>
</dbReference>
<dbReference type="Gene3D" id="3.40.50.10780">
    <property type="entry name" value="Dipeptide transport protein"/>
    <property type="match status" value="1"/>
</dbReference>
<dbReference type="Proteomes" id="UP001332192">
    <property type="component" value="Chromosome"/>
</dbReference>
<accession>A0ABZ1BTU1</accession>
<dbReference type="Gene3D" id="3.30.1360.130">
    <property type="entry name" value="Dipeptide transport protein"/>
    <property type="match status" value="1"/>
</dbReference>
<dbReference type="Pfam" id="PF04951">
    <property type="entry name" value="Peptidase_M55"/>
    <property type="match status" value="1"/>
</dbReference>
<gene>
    <name evidence="1" type="ORF">U7230_08960</name>
</gene>
<dbReference type="InterPro" id="IPR027476">
    <property type="entry name" value="DppA_N"/>
</dbReference>
<organism evidence="1 2">
    <name type="scientific">Carboxydichorda subterranea</name>
    <dbReference type="NCBI Taxonomy" id="3109565"/>
    <lineage>
        <taxon>Bacteria</taxon>
        <taxon>Bacillati</taxon>
        <taxon>Bacillota</taxon>
        <taxon>Limnochordia</taxon>
        <taxon>Limnochordales</taxon>
        <taxon>Geochordaceae</taxon>
        <taxon>Carboxydichorda</taxon>
    </lineage>
</organism>
<evidence type="ECO:0000313" key="2">
    <source>
        <dbReference type="Proteomes" id="UP001332192"/>
    </source>
</evidence>
<dbReference type="EMBL" id="CP141615">
    <property type="protein sequence ID" value="WRP16232.1"/>
    <property type="molecule type" value="Genomic_DNA"/>
</dbReference>
<dbReference type="InterPro" id="IPR036177">
    <property type="entry name" value="Peptidase_M55_sf"/>
</dbReference>
<reference evidence="1 2" key="1">
    <citation type="journal article" date="2024" name="Front. Microbiol.">
        <title>Novel thermophilic genera Geochorda gen. nov. and Carboxydochorda gen. nov. from the deep terrestrial subsurface reveal the ecophysiological diversity in the class Limnochordia.</title>
        <authorList>
            <person name="Karnachuk O.V."/>
            <person name="Lukina A.P."/>
            <person name="Avakyan M.R."/>
            <person name="Kadnikov V.V."/>
            <person name="Begmatov S."/>
            <person name="Beletsky A.V."/>
            <person name="Vlasova K.G."/>
            <person name="Novikov A.A."/>
            <person name="Shcherbakova V.A."/>
            <person name="Mardanov A.V."/>
            <person name="Ravin N.V."/>
        </authorList>
    </citation>
    <scope>NUCLEOTIDE SEQUENCE [LARGE SCALE GENOMIC DNA]</scope>
    <source>
        <strain evidence="1 2">L945</strain>
    </source>
</reference>
<dbReference type="RefSeq" id="WP_324715504.1">
    <property type="nucleotide sequence ID" value="NZ_CP141615.1"/>
</dbReference>